<gene>
    <name evidence="1" type="ORF">CB5_LOCUS19086</name>
</gene>
<dbReference type="AlphaFoldDB" id="A0A6V7PYP8"/>
<reference evidence="1" key="1">
    <citation type="submission" date="2020-07" db="EMBL/GenBank/DDBJ databases">
        <authorList>
            <person name="Lin J."/>
        </authorList>
    </citation>
    <scope>NUCLEOTIDE SEQUENCE</scope>
</reference>
<organism evidence="1">
    <name type="scientific">Ananas comosus var. bracteatus</name>
    <name type="common">red pineapple</name>
    <dbReference type="NCBI Taxonomy" id="296719"/>
    <lineage>
        <taxon>Eukaryota</taxon>
        <taxon>Viridiplantae</taxon>
        <taxon>Streptophyta</taxon>
        <taxon>Embryophyta</taxon>
        <taxon>Tracheophyta</taxon>
        <taxon>Spermatophyta</taxon>
        <taxon>Magnoliopsida</taxon>
        <taxon>Liliopsida</taxon>
        <taxon>Poales</taxon>
        <taxon>Bromeliaceae</taxon>
        <taxon>Bromelioideae</taxon>
        <taxon>Ananas</taxon>
    </lineage>
</organism>
<dbReference type="InterPro" id="IPR050951">
    <property type="entry name" value="Retrovirus_Pol_polyprotein"/>
</dbReference>
<dbReference type="InterPro" id="IPR043502">
    <property type="entry name" value="DNA/RNA_pol_sf"/>
</dbReference>
<dbReference type="InterPro" id="IPR043128">
    <property type="entry name" value="Rev_trsase/Diguanyl_cyclase"/>
</dbReference>
<dbReference type="SUPFAM" id="SSF56672">
    <property type="entry name" value="DNA/RNA polymerases"/>
    <property type="match status" value="1"/>
</dbReference>
<dbReference type="EMBL" id="LR862153">
    <property type="protein sequence ID" value="CAD1835875.1"/>
    <property type="molecule type" value="Genomic_DNA"/>
</dbReference>
<proteinExistence type="predicted"/>
<name>A0A6V7PYP8_ANACO</name>
<dbReference type="PANTHER" id="PTHR37984:SF5">
    <property type="entry name" value="PROTEIN NYNRIN-LIKE"/>
    <property type="match status" value="1"/>
</dbReference>
<protein>
    <recommendedName>
        <fullName evidence="2">Reverse transcriptase domain-containing protein</fullName>
    </recommendedName>
</protein>
<dbReference type="Gene3D" id="3.30.70.270">
    <property type="match status" value="2"/>
</dbReference>
<dbReference type="PANTHER" id="PTHR37984">
    <property type="entry name" value="PROTEIN CBG26694"/>
    <property type="match status" value="1"/>
</dbReference>
<evidence type="ECO:0008006" key="2">
    <source>
        <dbReference type="Google" id="ProtNLM"/>
    </source>
</evidence>
<evidence type="ECO:0000313" key="1">
    <source>
        <dbReference type="EMBL" id="CAD1835875.1"/>
    </source>
</evidence>
<sequence>MLSDEEKVATKEFLASHRDCFAWTYKEMPGLDPEVAMHRLAIDPRVKPVKQAQRRFRPELQNQIITEIDKLIQAGFCEEIAGLKDLEVVFDRLRKLKWKMNPLKCAFGLTSGKFLGFIVIHRGIEVDPQKIKAILEMPPPKNLKEFQSLQGRLAYIIRFISNLSGTLFPDL</sequence>
<accession>A0A6V7PYP8</accession>